<keyword evidence="1" id="KW-0472">Membrane</keyword>
<reference evidence="2" key="1">
    <citation type="journal article" date="2023" name="Mol. Phylogenet. Evol.">
        <title>Genome-scale phylogeny and comparative genomics of the fungal order Sordariales.</title>
        <authorList>
            <person name="Hensen N."/>
            <person name="Bonometti L."/>
            <person name="Westerberg I."/>
            <person name="Brannstrom I.O."/>
            <person name="Guillou S."/>
            <person name="Cros-Aarteil S."/>
            <person name="Calhoun S."/>
            <person name="Haridas S."/>
            <person name="Kuo A."/>
            <person name="Mondo S."/>
            <person name="Pangilinan J."/>
            <person name="Riley R."/>
            <person name="LaButti K."/>
            <person name="Andreopoulos B."/>
            <person name="Lipzen A."/>
            <person name="Chen C."/>
            <person name="Yan M."/>
            <person name="Daum C."/>
            <person name="Ng V."/>
            <person name="Clum A."/>
            <person name="Steindorff A."/>
            <person name="Ohm R.A."/>
            <person name="Martin F."/>
            <person name="Silar P."/>
            <person name="Natvig D.O."/>
            <person name="Lalanne C."/>
            <person name="Gautier V."/>
            <person name="Ament-Velasquez S.L."/>
            <person name="Kruys A."/>
            <person name="Hutchinson M.I."/>
            <person name="Powell A.J."/>
            <person name="Barry K."/>
            <person name="Miller A.N."/>
            <person name="Grigoriev I.V."/>
            <person name="Debuchy R."/>
            <person name="Gladieux P."/>
            <person name="Hiltunen Thoren M."/>
            <person name="Johannesson H."/>
        </authorList>
    </citation>
    <scope>NUCLEOTIDE SEQUENCE</scope>
    <source>
        <strain evidence="2">CBS 232.78</strain>
    </source>
</reference>
<keyword evidence="1" id="KW-1133">Transmembrane helix</keyword>
<organism evidence="2 3">
    <name type="scientific">Podospora didyma</name>
    <dbReference type="NCBI Taxonomy" id="330526"/>
    <lineage>
        <taxon>Eukaryota</taxon>
        <taxon>Fungi</taxon>
        <taxon>Dikarya</taxon>
        <taxon>Ascomycota</taxon>
        <taxon>Pezizomycotina</taxon>
        <taxon>Sordariomycetes</taxon>
        <taxon>Sordariomycetidae</taxon>
        <taxon>Sordariales</taxon>
        <taxon>Podosporaceae</taxon>
        <taxon>Podospora</taxon>
    </lineage>
</organism>
<feature type="transmembrane region" description="Helical" evidence="1">
    <location>
        <begin position="21"/>
        <end position="44"/>
    </location>
</feature>
<evidence type="ECO:0000313" key="3">
    <source>
        <dbReference type="Proteomes" id="UP001285441"/>
    </source>
</evidence>
<sequence>MAMVLAATHAQTRAHLPTGRALWRVVFVLGLVAYLALGIAYGVLDFILSADAVSAFKDTWVWPLGDRDFALTMDASMIRTLKTGATGAGLSPNYIASRLWSDPEGNQDGSYFYLRGTQIKLGIATDAIALALAVGLFLQVLEALLPGRRKEDVGRRTSLLVAATIGLVLTTLFNIIIDGYYLLWNWGIISSSSQWASFISEYPTPTDIFTSIVPPNGFLPAYRVAVGGFPVVRAVLEPFGVVLACAAITVLVWAEARDRRRHIVFGDSM</sequence>
<dbReference type="AlphaFoldDB" id="A0AAE0K705"/>
<protein>
    <submittedName>
        <fullName evidence="2">Uncharacterized protein</fullName>
    </submittedName>
</protein>
<evidence type="ECO:0000313" key="2">
    <source>
        <dbReference type="EMBL" id="KAK3370636.1"/>
    </source>
</evidence>
<gene>
    <name evidence="2" type="ORF">B0H63DRAFT_487339</name>
</gene>
<feature type="transmembrane region" description="Helical" evidence="1">
    <location>
        <begin position="235"/>
        <end position="254"/>
    </location>
</feature>
<dbReference type="Proteomes" id="UP001285441">
    <property type="component" value="Unassembled WGS sequence"/>
</dbReference>
<reference evidence="2" key="2">
    <citation type="submission" date="2023-06" db="EMBL/GenBank/DDBJ databases">
        <authorList>
            <consortium name="Lawrence Berkeley National Laboratory"/>
            <person name="Haridas S."/>
            <person name="Hensen N."/>
            <person name="Bonometti L."/>
            <person name="Westerberg I."/>
            <person name="Brannstrom I.O."/>
            <person name="Guillou S."/>
            <person name="Cros-Aarteil S."/>
            <person name="Calhoun S."/>
            <person name="Kuo A."/>
            <person name="Mondo S."/>
            <person name="Pangilinan J."/>
            <person name="Riley R."/>
            <person name="LaButti K."/>
            <person name="Andreopoulos B."/>
            <person name="Lipzen A."/>
            <person name="Chen C."/>
            <person name="Yanf M."/>
            <person name="Daum C."/>
            <person name="Ng V."/>
            <person name="Clum A."/>
            <person name="Steindorff A."/>
            <person name="Ohm R."/>
            <person name="Martin F."/>
            <person name="Silar P."/>
            <person name="Natvig D."/>
            <person name="Lalanne C."/>
            <person name="Gautier V."/>
            <person name="Ament-velasquez S.L."/>
            <person name="Kruys A."/>
            <person name="Hutchinson M.I."/>
            <person name="Powell A.J."/>
            <person name="Barry K."/>
            <person name="Miller A.N."/>
            <person name="Grigoriev I.V."/>
            <person name="Debuchy R."/>
            <person name="Gladieux P."/>
            <person name="Thoren M.H."/>
            <person name="Johannesson H."/>
        </authorList>
    </citation>
    <scope>NUCLEOTIDE SEQUENCE</scope>
    <source>
        <strain evidence="2">CBS 232.78</strain>
    </source>
</reference>
<feature type="transmembrane region" description="Helical" evidence="1">
    <location>
        <begin position="121"/>
        <end position="145"/>
    </location>
</feature>
<evidence type="ECO:0000256" key="1">
    <source>
        <dbReference type="SAM" id="Phobius"/>
    </source>
</evidence>
<name>A0AAE0K705_9PEZI</name>
<comment type="caution">
    <text evidence="2">The sequence shown here is derived from an EMBL/GenBank/DDBJ whole genome shotgun (WGS) entry which is preliminary data.</text>
</comment>
<proteinExistence type="predicted"/>
<feature type="transmembrane region" description="Helical" evidence="1">
    <location>
        <begin position="157"/>
        <end position="177"/>
    </location>
</feature>
<dbReference type="EMBL" id="JAULSW010000009">
    <property type="protein sequence ID" value="KAK3370636.1"/>
    <property type="molecule type" value="Genomic_DNA"/>
</dbReference>
<keyword evidence="1" id="KW-0812">Transmembrane</keyword>
<accession>A0AAE0K705</accession>
<feature type="non-terminal residue" evidence="2">
    <location>
        <position position="1"/>
    </location>
</feature>
<keyword evidence="3" id="KW-1185">Reference proteome</keyword>